<proteinExistence type="predicted"/>
<organism evidence="1 2">
    <name type="scientific">Ixodes persulcatus</name>
    <name type="common">Taiga tick</name>
    <dbReference type="NCBI Taxonomy" id="34615"/>
    <lineage>
        <taxon>Eukaryota</taxon>
        <taxon>Metazoa</taxon>
        <taxon>Ecdysozoa</taxon>
        <taxon>Arthropoda</taxon>
        <taxon>Chelicerata</taxon>
        <taxon>Arachnida</taxon>
        <taxon>Acari</taxon>
        <taxon>Parasitiformes</taxon>
        <taxon>Ixodida</taxon>
        <taxon>Ixodoidea</taxon>
        <taxon>Ixodidae</taxon>
        <taxon>Ixodinae</taxon>
        <taxon>Ixodes</taxon>
    </lineage>
</organism>
<feature type="non-terminal residue" evidence="1">
    <location>
        <position position="215"/>
    </location>
</feature>
<dbReference type="EMBL" id="JABSTQ010003599">
    <property type="protein sequence ID" value="KAG0443305.1"/>
    <property type="molecule type" value="Genomic_DNA"/>
</dbReference>
<dbReference type="Proteomes" id="UP000805193">
    <property type="component" value="Unassembled WGS sequence"/>
</dbReference>
<accession>A0AC60QY01</accession>
<evidence type="ECO:0000313" key="1">
    <source>
        <dbReference type="EMBL" id="KAG0443305.1"/>
    </source>
</evidence>
<sequence>MASHVHYESSFVFLSTVLLMYLLRKRRAERARRARRPRSVWMRKMCRHRKSGHSGTLIPLLRESDLQYFFDYLRMLPSTFDRLLTLVESSIQRKDTKWRECIPAKTRLQITLRFLVSGDIQRSLSYAFNVARSAISEIISEKAQAIWENLRDEYVKWPRTPEEWNDIVRGFLQRWNIPNCIGSLGGVVALETLNVVVTASGIHGGETALRRASVD</sequence>
<gene>
    <name evidence="1" type="ORF">HPB47_015068</name>
</gene>
<evidence type="ECO:0000313" key="2">
    <source>
        <dbReference type="Proteomes" id="UP000805193"/>
    </source>
</evidence>
<comment type="caution">
    <text evidence="1">The sequence shown here is derived from an EMBL/GenBank/DDBJ whole genome shotgun (WGS) entry which is preliminary data.</text>
</comment>
<reference evidence="1 2" key="1">
    <citation type="journal article" date="2020" name="Cell">
        <title>Large-Scale Comparative Analyses of Tick Genomes Elucidate Their Genetic Diversity and Vector Capacities.</title>
        <authorList>
            <consortium name="Tick Genome and Microbiome Consortium (TIGMIC)"/>
            <person name="Jia N."/>
            <person name="Wang J."/>
            <person name="Shi W."/>
            <person name="Du L."/>
            <person name="Sun Y."/>
            <person name="Zhan W."/>
            <person name="Jiang J.F."/>
            <person name="Wang Q."/>
            <person name="Zhang B."/>
            <person name="Ji P."/>
            <person name="Bell-Sakyi L."/>
            <person name="Cui X.M."/>
            <person name="Yuan T.T."/>
            <person name="Jiang B.G."/>
            <person name="Yang W.F."/>
            <person name="Lam T.T."/>
            <person name="Chang Q.C."/>
            <person name="Ding S.J."/>
            <person name="Wang X.J."/>
            <person name="Zhu J.G."/>
            <person name="Ruan X.D."/>
            <person name="Zhao L."/>
            <person name="Wei J.T."/>
            <person name="Ye R.Z."/>
            <person name="Que T.C."/>
            <person name="Du C.H."/>
            <person name="Zhou Y.H."/>
            <person name="Cheng J.X."/>
            <person name="Dai P.F."/>
            <person name="Guo W.B."/>
            <person name="Han X.H."/>
            <person name="Huang E.J."/>
            <person name="Li L.F."/>
            <person name="Wei W."/>
            <person name="Gao Y.C."/>
            <person name="Liu J.Z."/>
            <person name="Shao H.Z."/>
            <person name="Wang X."/>
            <person name="Wang C.C."/>
            <person name="Yang T.C."/>
            <person name="Huo Q.B."/>
            <person name="Li W."/>
            <person name="Chen H.Y."/>
            <person name="Chen S.E."/>
            <person name="Zhou L.G."/>
            <person name="Ni X.B."/>
            <person name="Tian J.H."/>
            <person name="Sheng Y."/>
            <person name="Liu T."/>
            <person name="Pan Y.S."/>
            <person name="Xia L.Y."/>
            <person name="Li J."/>
            <person name="Zhao F."/>
            <person name="Cao W.C."/>
        </authorList>
    </citation>
    <scope>NUCLEOTIDE SEQUENCE [LARGE SCALE GENOMIC DNA]</scope>
    <source>
        <strain evidence="1">Iper-2018</strain>
    </source>
</reference>
<keyword evidence="2" id="KW-1185">Reference proteome</keyword>
<name>A0AC60QY01_IXOPE</name>
<protein>
    <submittedName>
        <fullName evidence="1">Uncharacterized protein</fullName>
    </submittedName>
</protein>